<dbReference type="AlphaFoldDB" id="A0A1H7T6N1"/>
<reference evidence="2 3" key="1">
    <citation type="submission" date="2016-10" db="EMBL/GenBank/DDBJ databases">
        <authorList>
            <person name="de Groot N.N."/>
        </authorList>
    </citation>
    <scope>NUCLEOTIDE SEQUENCE [LARGE SCALE GENOMIC DNA]</scope>
    <source>
        <strain evidence="2 3">CDM_5</strain>
    </source>
</reference>
<name>A0A1H7T6N1_HALLR</name>
<evidence type="ECO:0000256" key="1">
    <source>
        <dbReference type="SAM" id="Phobius"/>
    </source>
</evidence>
<feature type="transmembrane region" description="Helical" evidence="1">
    <location>
        <begin position="161"/>
        <end position="177"/>
    </location>
</feature>
<evidence type="ECO:0000313" key="2">
    <source>
        <dbReference type="EMBL" id="SEL80562.1"/>
    </source>
</evidence>
<protein>
    <recommendedName>
        <fullName evidence="4">Multidrug ABC transporter ATPase</fullName>
    </recommendedName>
</protein>
<dbReference type="Proteomes" id="UP000183894">
    <property type="component" value="Unassembled WGS sequence"/>
</dbReference>
<evidence type="ECO:0000313" key="3">
    <source>
        <dbReference type="Proteomes" id="UP000183894"/>
    </source>
</evidence>
<keyword evidence="1" id="KW-0472">Membrane</keyword>
<feature type="transmembrane region" description="Helical" evidence="1">
    <location>
        <begin position="89"/>
        <end position="112"/>
    </location>
</feature>
<organism evidence="2 3">
    <name type="scientific">Haloferax larsenii</name>
    <dbReference type="NCBI Taxonomy" id="302484"/>
    <lineage>
        <taxon>Archaea</taxon>
        <taxon>Methanobacteriati</taxon>
        <taxon>Methanobacteriota</taxon>
        <taxon>Stenosarchaea group</taxon>
        <taxon>Halobacteria</taxon>
        <taxon>Halobacteriales</taxon>
        <taxon>Haloferacaceae</taxon>
        <taxon>Haloferax</taxon>
    </lineage>
</organism>
<keyword evidence="1" id="KW-1133">Transmembrane helix</keyword>
<sequence length="398" mass="41670">MALVAAVMAAGVLRFEWGPHLLLFVYWVEAGVAAGRSALQSLFAELPPSEEYKPHGTRMPFPLESLADVRGGVQLGSWLPPMYPRNVPYVLLAVLPLAAFWPLAGLLLTGAIEPFVSEFAPPETLALAVLTVVVDQTARFVGRLRSGAYESTAATGGNTRTYLGLVFVLAVVAPLAIDGVEAAGVGRVGLGLAVVGARFGYDFVERRHPEWVGATVFSGETVGDERPVETLDGEPVASFKSDRRGTFTAAVISGVLASVLGLMLFPVLFGGLVGLLVGGEMLGAPSGRVIGAAAGVTAVVGVRVLVELVVGWVVSGHVVYRVYPDAVVAHNELTGTAQWSVHRDEISDVTTSSDLFAAVLPAWYDTLKLSTVGGETHKMGYFGDVDSAARLLGGEGAS</sequence>
<keyword evidence="1" id="KW-0812">Transmembrane</keyword>
<feature type="transmembrane region" description="Helical" evidence="1">
    <location>
        <begin position="289"/>
        <end position="314"/>
    </location>
</feature>
<feature type="transmembrane region" description="Helical" evidence="1">
    <location>
        <begin position="247"/>
        <end position="269"/>
    </location>
</feature>
<dbReference type="OrthoDB" id="169315at2157"/>
<accession>A0A1H7T6N1</accession>
<evidence type="ECO:0008006" key="4">
    <source>
        <dbReference type="Google" id="ProtNLM"/>
    </source>
</evidence>
<gene>
    <name evidence="2" type="ORF">SAMN04488691_10897</name>
</gene>
<proteinExistence type="predicted"/>
<dbReference type="EMBL" id="FOAD01000008">
    <property type="protein sequence ID" value="SEL80562.1"/>
    <property type="molecule type" value="Genomic_DNA"/>
</dbReference>